<evidence type="ECO:0000256" key="1">
    <source>
        <dbReference type="ARBA" id="ARBA00003211"/>
    </source>
</evidence>
<evidence type="ECO:0000256" key="5">
    <source>
        <dbReference type="ARBA" id="ARBA00022475"/>
    </source>
</evidence>
<comment type="subcellular location">
    <subcellularLocation>
        <location evidence="2">Cell membrane</location>
        <topology evidence="2">Lipid-anchor</topology>
        <topology evidence="2">GPI-anchor</topology>
    </subcellularLocation>
</comment>
<keyword evidence="9" id="KW-1015">Disulfide bond</keyword>
<dbReference type="InterPro" id="IPR016140">
    <property type="entry name" value="Bifunc_inhib/LTP/seed_store"/>
</dbReference>
<keyword evidence="5" id="KW-1003">Cell membrane</keyword>
<evidence type="ECO:0000256" key="10">
    <source>
        <dbReference type="ARBA" id="ARBA00023180"/>
    </source>
</evidence>
<gene>
    <name evidence="15" type="ORF">FNV43_RR10947</name>
</gene>
<keyword evidence="6" id="KW-0472">Membrane</keyword>
<keyword evidence="7 13" id="KW-0732">Signal</keyword>
<dbReference type="FunFam" id="1.10.110.10:FF:000001">
    <property type="entry name" value="Bifunctional inhibitor/lipid-transfer protein/seed storage 2S albumin superfamily protein"/>
    <property type="match status" value="1"/>
</dbReference>
<dbReference type="Proteomes" id="UP000796880">
    <property type="component" value="Unassembled WGS sequence"/>
</dbReference>
<dbReference type="Pfam" id="PF14368">
    <property type="entry name" value="LTP_2"/>
    <property type="match status" value="1"/>
</dbReference>
<feature type="region of interest" description="Disordered" evidence="12">
    <location>
        <begin position="120"/>
        <end position="192"/>
    </location>
</feature>
<comment type="function">
    <text evidence="1">Plant non-specific lipid-transfer proteins transfer phospholipids as well as galactolipids across membranes. May play a role in wax or cutin deposition in the cell walls of expanding epidermal cells and certain secretory tissues.</text>
</comment>
<evidence type="ECO:0000313" key="15">
    <source>
        <dbReference type="EMBL" id="KAF3445770.1"/>
    </source>
</evidence>
<sequence>MVRMVIVLCMLATWFAISKCSLLDEYEYDIQNAPSMAPSSDDCSVIVYAMSDCVSFLSDGSSDTEPDHPCCSGLETVVETNADCICEAFTMSSQMGIQLNMTRVLALPAACGVPAPPLNDCHIPQPPQSSPSNGELPPQSSPSNGNPPEMSPKSAPSSPSILEPPASETLGPSPSPNKGGGGTAAHAPAPSSAPQIGIPSLLLASFVVCVSICLFLI</sequence>
<accession>A0A8K0H5B9</accession>
<evidence type="ECO:0000256" key="8">
    <source>
        <dbReference type="ARBA" id="ARBA00023121"/>
    </source>
</evidence>
<evidence type="ECO:0000313" key="16">
    <source>
        <dbReference type="Proteomes" id="UP000796880"/>
    </source>
</evidence>
<proteinExistence type="inferred from homology"/>
<dbReference type="AlphaFoldDB" id="A0A8K0H5B9"/>
<comment type="similarity">
    <text evidence="3">Belongs to the plant LTP family.</text>
</comment>
<feature type="compositionally biased region" description="Low complexity" evidence="12">
    <location>
        <begin position="137"/>
        <end position="148"/>
    </location>
</feature>
<evidence type="ECO:0000256" key="4">
    <source>
        <dbReference type="ARBA" id="ARBA00022448"/>
    </source>
</evidence>
<keyword evidence="10" id="KW-0325">Glycoprotein</keyword>
<dbReference type="GO" id="GO:0005886">
    <property type="term" value="C:plasma membrane"/>
    <property type="evidence" value="ECO:0007669"/>
    <property type="project" value="UniProtKB-SubCell"/>
</dbReference>
<dbReference type="OrthoDB" id="659547at2759"/>
<dbReference type="EMBL" id="VOIH02000005">
    <property type="protein sequence ID" value="KAF3445770.1"/>
    <property type="molecule type" value="Genomic_DNA"/>
</dbReference>
<keyword evidence="6" id="KW-0336">GPI-anchor</keyword>
<keyword evidence="11" id="KW-0449">Lipoprotein</keyword>
<organism evidence="15 16">
    <name type="scientific">Rhamnella rubrinervis</name>
    <dbReference type="NCBI Taxonomy" id="2594499"/>
    <lineage>
        <taxon>Eukaryota</taxon>
        <taxon>Viridiplantae</taxon>
        <taxon>Streptophyta</taxon>
        <taxon>Embryophyta</taxon>
        <taxon>Tracheophyta</taxon>
        <taxon>Spermatophyta</taxon>
        <taxon>Magnoliopsida</taxon>
        <taxon>eudicotyledons</taxon>
        <taxon>Gunneridae</taxon>
        <taxon>Pentapetalae</taxon>
        <taxon>rosids</taxon>
        <taxon>fabids</taxon>
        <taxon>Rosales</taxon>
        <taxon>Rhamnaceae</taxon>
        <taxon>rhamnoid group</taxon>
        <taxon>Rhamneae</taxon>
        <taxon>Rhamnella</taxon>
    </lineage>
</organism>
<dbReference type="PRINTS" id="PR00382">
    <property type="entry name" value="LIPIDTRNSFER"/>
</dbReference>
<feature type="signal peptide" evidence="13">
    <location>
        <begin position="1"/>
        <end position="20"/>
    </location>
</feature>
<dbReference type="InterPro" id="IPR043325">
    <property type="entry name" value="LTSS"/>
</dbReference>
<feature type="domain" description="Bifunctional inhibitor/plant lipid transfer protein/seed storage helical" evidence="14">
    <location>
        <begin position="43"/>
        <end position="121"/>
    </location>
</feature>
<dbReference type="Gene3D" id="1.10.110.10">
    <property type="entry name" value="Plant lipid-transfer and hydrophobic proteins"/>
    <property type="match status" value="1"/>
</dbReference>
<reference evidence="15" key="1">
    <citation type="submission" date="2020-03" db="EMBL/GenBank/DDBJ databases">
        <title>A high-quality chromosome-level genome assembly of a woody plant with both climbing and erect habits, Rhamnella rubrinervis.</title>
        <authorList>
            <person name="Lu Z."/>
            <person name="Yang Y."/>
            <person name="Zhu X."/>
            <person name="Sun Y."/>
        </authorList>
    </citation>
    <scope>NUCLEOTIDE SEQUENCE</scope>
    <source>
        <strain evidence="15">BYM</strain>
        <tissue evidence="15">Leaf</tissue>
    </source>
</reference>
<evidence type="ECO:0000256" key="7">
    <source>
        <dbReference type="ARBA" id="ARBA00022729"/>
    </source>
</evidence>
<keyword evidence="4" id="KW-0813">Transport</keyword>
<evidence type="ECO:0000256" key="2">
    <source>
        <dbReference type="ARBA" id="ARBA00004609"/>
    </source>
</evidence>
<protein>
    <recommendedName>
        <fullName evidence="14">Bifunctional inhibitor/plant lipid transfer protein/seed storage helical domain-containing protein</fullName>
    </recommendedName>
</protein>
<dbReference type="GO" id="GO:0006869">
    <property type="term" value="P:lipid transport"/>
    <property type="evidence" value="ECO:0007669"/>
    <property type="project" value="InterPro"/>
</dbReference>
<dbReference type="GO" id="GO:0008289">
    <property type="term" value="F:lipid binding"/>
    <property type="evidence" value="ECO:0007669"/>
    <property type="project" value="UniProtKB-KW"/>
</dbReference>
<keyword evidence="8" id="KW-0446">Lipid-binding</keyword>
<evidence type="ECO:0000256" key="6">
    <source>
        <dbReference type="ARBA" id="ARBA00022622"/>
    </source>
</evidence>
<dbReference type="SUPFAM" id="SSF47699">
    <property type="entry name" value="Bifunctional inhibitor/lipid-transfer protein/seed storage 2S albumin"/>
    <property type="match status" value="1"/>
</dbReference>
<evidence type="ECO:0000256" key="11">
    <source>
        <dbReference type="ARBA" id="ARBA00023288"/>
    </source>
</evidence>
<evidence type="ECO:0000256" key="12">
    <source>
        <dbReference type="SAM" id="MobiDB-lite"/>
    </source>
</evidence>
<dbReference type="GO" id="GO:0098552">
    <property type="term" value="C:side of membrane"/>
    <property type="evidence" value="ECO:0007669"/>
    <property type="project" value="UniProtKB-KW"/>
</dbReference>
<keyword evidence="16" id="KW-1185">Reference proteome</keyword>
<feature type="chain" id="PRO_5035466513" description="Bifunctional inhibitor/plant lipid transfer protein/seed storage helical domain-containing protein" evidence="13">
    <location>
        <begin position="21"/>
        <end position="217"/>
    </location>
</feature>
<dbReference type="InterPro" id="IPR036312">
    <property type="entry name" value="Bifun_inhib/LTP/seed_sf"/>
</dbReference>
<evidence type="ECO:0000256" key="3">
    <source>
        <dbReference type="ARBA" id="ARBA00009748"/>
    </source>
</evidence>
<dbReference type="InterPro" id="IPR000528">
    <property type="entry name" value="Plant_nsLTP"/>
</dbReference>
<evidence type="ECO:0000256" key="13">
    <source>
        <dbReference type="SAM" id="SignalP"/>
    </source>
</evidence>
<dbReference type="CDD" id="cd00010">
    <property type="entry name" value="AAI_LTSS"/>
    <property type="match status" value="1"/>
</dbReference>
<dbReference type="SMART" id="SM00499">
    <property type="entry name" value="AAI"/>
    <property type="match status" value="1"/>
</dbReference>
<comment type="caution">
    <text evidence="15">The sequence shown here is derived from an EMBL/GenBank/DDBJ whole genome shotgun (WGS) entry which is preliminary data.</text>
</comment>
<evidence type="ECO:0000256" key="9">
    <source>
        <dbReference type="ARBA" id="ARBA00023157"/>
    </source>
</evidence>
<evidence type="ECO:0000259" key="14">
    <source>
        <dbReference type="SMART" id="SM00499"/>
    </source>
</evidence>
<dbReference type="PANTHER" id="PTHR33044">
    <property type="entry name" value="BIFUNCTIONAL INHIBITOR/LIPID-TRANSFER PROTEIN/SEED STORAGE 2S ALBUMIN SUPERFAMILY PROTEIN-RELATED"/>
    <property type="match status" value="1"/>
</dbReference>
<name>A0A8K0H5B9_9ROSA</name>